<dbReference type="Pfam" id="PF06686">
    <property type="entry name" value="SpoIIIAC"/>
    <property type="match status" value="1"/>
</dbReference>
<dbReference type="AlphaFoldDB" id="A0A926HN85"/>
<feature type="transmembrane region" description="Helical" evidence="1">
    <location>
        <begin position="20"/>
        <end position="44"/>
    </location>
</feature>
<evidence type="ECO:0000313" key="3">
    <source>
        <dbReference type="Proteomes" id="UP000654279"/>
    </source>
</evidence>
<protein>
    <recommendedName>
        <fullName evidence="4">Stage III sporulation protein AD</fullName>
    </recommendedName>
</protein>
<evidence type="ECO:0000256" key="1">
    <source>
        <dbReference type="SAM" id="Phobius"/>
    </source>
</evidence>
<accession>A0A926HN85</accession>
<evidence type="ECO:0000313" key="2">
    <source>
        <dbReference type="EMBL" id="MBC8528876.1"/>
    </source>
</evidence>
<sequence length="118" mass="12252">MAIAIMAVALHRQDGTWRTLLVLAGGTVLVLLFLPAIEQVLALLRTLGALSEGNGAIFTILLRVLGISYLVEFAAQACEDAGEKGIGSKIVLGGKLAIVVVIAPTLVGLVEQVMGLMT</sequence>
<gene>
    <name evidence="2" type="ORF">H8699_05505</name>
</gene>
<dbReference type="Proteomes" id="UP000654279">
    <property type="component" value="Unassembled WGS sequence"/>
</dbReference>
<name>A0A926HN85_9FIRM</name>
<proteinExistence type="predicted"/>
<dbReference type="EMBL" id="JACRSO010000002">
    <property type="protein sequence ID" value="MBC8528876.1"/>
    <property type="molecule type" value="Genomic_DNA"/>
</dbReference>
<evidence type="ECO:0008006" key="4">
    <source>
        <dbReference type="Google" id="ProtNLM"/>
    </source>
</evidence>
<keyword evidence="3" id="KW-1185">Reference proteome</keyword>
<keyword evidence="1" id="KW-0812">Transmembrane</keyword>
<dbReference type="InterPro" id="IPR025664">
    <property type="entry name" value="Spore_III_AC/AD"/>
</dbReference>
<keyword evidence="1" id="KW-0472">Membrane</keyword>
<reference evidence="2" key="1">
    <citation type="submission" date="2020-08" db="EMBL/GenBank/DDBJ databases">
        <title>Genome public.</title>
        <authorList>
            <person name="Liu C."/>
            <person name="Sun Q."/>
        </authorList>
    </citation>
    <scope>NUCLEOTIDE SEQUENCE</scope>
    <source>
        <strain evidence="2">NSJ-44</strain>
    </source>
</reference>
<feature type="transmembrane region" description="Helical" evidence="1">
    <location>
        <begin position="90"/>
        <end position="110"/>
    </location>
</feature>
<comment type="caution">
    <text evidence="2">The sequence shown here is derived from an EMBL/GenBank/DDBJ whole genome shotgun (WGS) entry which is preliminary data.</text>
</comment>
<organism evidence="2 3">
    <name type="scientific">Luoshenia tenuis</name>
    <dbReference type="NCBI Taxonomy" id="2763654"/>
    <lineage>
        <taxon>Bacteria</taxon>
        <taxon>Bacillati</taxon>
        <taxon>Bacillota</taxon>
        <taxon>Clostridia</taxon>
        <taxon>Christensenellales</taxon>
        <taxon>Christensenellaceae</taxon>
        <taxon>Luoshenia</taxon>
    </lineage>
</organism>
<keyword evidence="1" id="KW-1133">Transmembrane helix</keyword>
<feature type="transmembrane region" description="Helical" evidence="1">
    <location>
        <begin position="56"/>
        <end position="78"/>
    </location>
</feature>